<dbReference type="InterPro" id="IPR010617">
    <property type="entry name" value="TMEM175-like"/>
</dbReference>
<keyword evidence="8 13" id="KW-1133">Transmembrane helix</keyword>
<evidence type="ECO:0000256" key="12">
    <source>
        <dbReference type="ARBA" id="ARBA00034430"/>
    </source>
</evidence>
<dbReference type="GO" id="GO:0015252">
    <property type="term" value="F:proton channel activity"/>
    <property type="evidence" value="ECO:0007669"/>
    <property type="project" value="InterPro"/>
</dbReference>
<evidence type="ECO:0000256" key="4">
    <source>
        <dbReference type="ARBA" id="ARBA00022538"/>
    </source>
</evidence>
<evidence type="ECO:0000256" key="8">
    <source>
        <dbReference type="ARBA" id="ARBA00022989"/>
    </source>
</evidence>
<feature type="transmembrane region" description="Helical" evidence="13">
    <location>
        <begin position="160"/>
        <end position="177"/>
    </location>
</feature>
<sequence>MFINKFPPERTIFFSDAVFAIAMTLLVLEIKLPSLAEAKSLGIDEILLNRIPNFICFAISFIVTALFWKAHMATCIYVKTVSNRFVWNNIWLLFFVVVMPFTTALYANYGFMDNIAFSFYCLNIAVIGFFNYLLMSHVIKTEDLKNLLGEATVKWTKHRALIVPAVFIFAIVLAPFAPFTSRYVFILIFILQAIGDRRYKKKQNQMLTTKKPVE</sequence>
<gene>
    <name evidence="14" type="ORF">SanaruYs_12550</name>
</gene>
<keyword evidence="9" id="KW-0406">Ion transport</keyword>
<evidence type="ECO:0000256" key="11">
    <source>
        <dbReference type="ARBA" id="ARBA00023303"/>
    </source>
</evidence>
<evidence type="ECO:0000256" key="9">
    <source>
        <dbReference type="ARBA" id="ARBA00023065"/>
    </source>
</evidence>
<keyword evidence="11" id="KW-0407">Ion channel</keyword>
<keyword evidence="4" id="KW-0633">Potassium transport</keyword>
<dbReference type="AlphaFoldDB" id="A0A401U839"/>
<comment type="similarity">
    <text evidence="2">Belongs to the TMEM175 family.</text>
</comment>
<dbReference type="Pfam" id="PF06736">
    <property type="entry name" value="TMEM175"/>
    <property type="match status" value="1"/>
</dbReference>
<evidence type="ECO:0000256" key="1">
    <source>
        <dbReference type="ARBA" id="ARBA00004141"/>
    </source>
</evidence>
<comment type="caution">
    <text evidence="14">The sequence shown here is derived from an EMBL/GenBank/DDBJ whole genome shotgun (WGS) entry which is preliminary data.</text>
</comment>
<dbReference type="GO" id="GO:0005267">
    <property type="term" value="F:potassium channel activity"/>
    <property type="evidence" value="ECO:0007669"/>
    <property type="project" value="UniProtKB-KW"/>
</dbReference>
<protein>
    <submittedName>
        <fullName evidence="14">DUF1211 domain-containing protein</fullName>
    </submittedName>
</protein>
<evidence type="ECO:0000256" key="2">
    <source>
        <dbReference type="ARBA" id="ARBA00006920"/>
    </source>
</evidence>
<dbReference type="OrthoDB" id="7626281at2"/>
<dbReference type="RefSeq" id="WP_127121679.1">
    <property type="nucleotide sequence ID" value="NZ_BHXQ01000002.1"/>
</dbReference>
<keyword evidence="5 13" id="KW-0812">Transmembrane</keyword>
<name>A0A401U839_9BACT</name>
<comment type="catalytic activity">
    <reaction evidence="12">
        <text>K(+)(in) = K(+)(out)</text>
        <dbReference type="Rhea" id="RHEA:29463"/>
        <dbReference type="ChEBI" id="CHEBI:29103"/>
    </reaction>
</comment>
<keyword evidence="7" id="KW-0630">Potassium</keyword>
<dbReference type="GO" id="GO:0016020">
    <property type="term" value="C:membrane"/>
    <property type="evidence" value="ECO:0007669"/>
    <property type="project" value="UniProtKB-SubCell"/>
</dbReference>
<keyword evidence="3" id="KW-0813">Transport</keyword>
<evidence type="ECO:0000313" key="14">
    <source>
        <dbReference type="EMBL" id="GCC51035.1"/>
    </source>
</evidence>
<organism evidence="14 15">
    <name type="scientific">Chryseotalea sanaruensis</name>
    <dbReference type="NCBI Taxonomy" id="2482724"/>
    <lineage>
        <taxon>Bacteria</taxon>
        <taxon>Pseudomonadati</taxon>
        <taxon>Bacteroidota</taxon>
        <taxon>Cytophagia</taxon>
        <taxon>Cytophagales</taxon>
        <taxon>Chryseotaleaceae</taxon>
        <taxon>Chryseotalea</taxon>
    </lineage>
</organism>
<comment type="subcellular location">
    <subcellularLocation>
        <location evidence="1">Membrane</location>
        <topology evidence="1">Multi-pass membrane protein</topology>
    </subcellularLocation>
</comment>
<evidence type="ECO:0000256" key="6">
    <source>
        <dbReference type="ARBA" id="ARBA00022826"/>
    </source>
</evidence>
<feature type="transmembrane region" description="Helical" evidence="13">
    <location>
        <begin position="50"/>
        <end position="68"/>
    </location>
</feature>
<dbReference type="Proteomes" id="UP000288227">
    <property type="component" value="Unassembled WGS sequence"/>
</dbReference>
<keyword evidence="15" id="KW-1185">Reference proteome</keyword>
<keyword evidence="10 13" id="KW-0472">Membrane</keyword>
<dbReference type="EMBL" id="BHXQ01000002">
    <property type="protein sequence ID" value="GCC51035.1"/>
    <property type="molecule type" value="Genomic_DNA"/>
</dbReference>
<feature type="transmembrane region" description="Helical" evidence="13">
    <location>
        <begin position="89"/>
        <end position="109"/>
    </location>
</feature>
<evidence type="ECO:0000256" key="7">
    <source>
        <dbReference type="ARBA" id="ARBA00022958"/>
    </source>
</evidence>
<evidence type="ECO:0000256" key="13">
    <source>
        <dbReference type="SAM" id="Phobius"/>
    </source>
</evidence>
<dbReference type="PANTHER" id="PTHR31462:SF5">
    <property type="entry name" value="ENDOSOMAL_LYSOSOMAL PROTON CHANNEL TMEM175"/>
    <property type="match status" value="1"/>
</dbReference>
<dbReference type="PANTHER" id="PTHR31462">
    <property type="entry name" value="ENDOSOMAL/LYSOSOMAL POTASSIUM CHANNEL TMEM175"/>
    <property type="match status" value="1"/>
</dbReference>
<evidence type="ECO:0000256" key="5">
    <source>
        <dbReference type="ARBA" id="ARBA00022692"/>
    </source>
</evidence>
<evidence type="ECO:0000256" key="10">
    <source>
        <dbReference type="ARBA" id="ARBA00023136"/>
    </source>
</evidence>
<accession>A0A401U839</accession>
<evidence type="ECO:0000313" key="15">
    <source>
        <dbReference type="Proteomes" id="UP000288227"/>
    </source>
</evidence>
<feature type="transmembrane region" description="Helical" evidence="13">
    <location>
        <begin position="12"/>
        <end position="30"/>
    </location>
</feature>
<feature type="transmembrane region" description="Helical" evidence="13">
    <location>
        <begin position="115"/>
        <end position="139"/>
    </location>
</feature>
<proteinExistence type="inferred from homology"/>
<keyword evidence="6" id="KW-0631">Potassium channel</keyword>
<reference evidence="14 15" key="1">
    <citation type="submission" date="2018-11" db="EMBL/GenBank/DDBJ databases">
        <title>Chryseotalea sanarue gen. nov., sp., nov., a member of the family Cytophagaceae, isolated from a brackish lake in Hamamatsu Japan.</title>
        <authorList>
            <person name="Maejima Y."/>
            <person name="Iino T."/>
            <person name="Muraguchi Y."/>
            <person name="Fukuda K."/>
            <person name="Ohkuma M."/>
            <person name="Moriuchi R."/>
            <person name="Dohra H."/>
            <person name="Kimbara K."/>
            <person name="Shintani M."/>
        </authorList>
    </citation>
    <scope>NUCLEOTIDE SEQUENCE [LARGE SCALE GENOMIC DNA]</scope>
    <source>
        <strain evidence="14 15">Ys</strain>
    </source>
</reference>
<evidence type="ECO:0000256" key="3">
    <source>
        <dbReference type="ARBA" id="ARBA00022448"/>
    </source>
</evidence>